<dbReference type="SUPFAM" id="SSF52980">
    <property type="entry name" value="Restriction endonuclease-like"/>
    <property type="match status" value="1"/>
</dbReference>
<dbReference type="InterPro" id="IPR011335">
    <property type="entry name" value="Restrct_endonuc-II-like"/>
</dbReference>
<sequence length="237" mass="25434">MARNQPTRRRAGRRRGGSGSSDDAARLAVAGVVVLILTGAAGAVRSWLAIWWPILALTGAVLIVLLVWRLVVLHRRARARAAHQALLDRQVASTDGMSGPDFEHLVARLLHRDGWQQVTVSGGGGDLGADVTARHPHDGSLLVVQGKRYTDRAVSSPDMQRFLGTVYHHHHAEHALYVTTSRYTRPAHDLATSSGVRLVDRETLAPWMAGQPLPLPVTAGSGRGTAASAHARRPPAA</sequence>
<dbReference type="GO" id="GO:0009307">
    <property type="term" value="P:DNA restriction-modification system"/>
    <property type="evidence" value="ECO:0007669"/>
    <property type="project" value="InterPro"/>
</dbReference>
<dbReference type="Gene3D" id="3.40.1350.10">
    <property type="match status" value="1"/>
</dbReference>
<keyword evidence="4" id="KW-0378">Hydrolase</keyword>
<feature type="compositionally biased region" description="Basic residues" evidence="1">
    <location>
        <begin position="1"/>
        <end position="16"/>
    </location>
</feature>
<dbReference type="InterPro" id="IPR052906">
    <property type="entry name" value="Type_IV_Methyl-Rstrct_Enzyme"/>
</dbReference>
<reference evidence="5" key="1">
    <citation type="journal article" date="2008" name="PLoS ONE">
        <title>Survival in nuclear waste, extreme resistance, and potential applications gleaned from the genome sequence of Kineococcus radiotolerans SRS30216.</title>
        <authorList>
            <person name="Bagwell C.E."/>
            <person name="Bhat S."/>
            <person name="Hawkins G.M."/>
            <person name="Smith B.W."/>
            <person name="Biswas T."/>
            <person name="Hoover T.R."/>
            <person name="Saunders E."/>
            <person name="Han C.S."/>
            <person name="Tsodikov O.V."/>
            <person name="Shimkets L.J."/>
        </authorList>
    </citation>
    <scope>NUCLEOTIDE SEQUENCE [LARGE SCALE GENOMIC DNA]</scope>
    <source>
        <strain evidence="5">ATCC BAA-149 / DSM 14245 / SRS30216</strain>
    </source>
</reference>
<gene>
    <name evidence="4" type="ordered locus">Krad_2515</name>
</gene>
<feature type="transmembrane region" description="Helical" evidence="2">
    <location>
        <begin position="50"/>
        <end position="71"/>
    </location>
</feature>
<feature type="compositionally biased region" description="Low complexity" evidence="1">
    <location>
        <begin position="218"/>
        <end position="229"/>
    </location>
</feature>
<dbReference type="InterPro" id="IPR007560">
    <property type="entry name" value="Restrct_endonuc_IV_Mrr"/>
</dbReference>
<evidence type="ECO:0000313" key="4">
    <source>
        <dbReference type="EMBL" id="ABS03990.1"/>
    </source>
</evidence>
<keyword evidence="2" id="KW-1133">Transmembrane helix</keyword>
<accession>A6WB01</accession>
<keyword evidence="4" id="KW-0540">Nuclease</keyword>
<dbReference type="HOGENOM" id="CLU_072803_2_1_11"/>
<dbReference type="InterPro" id="IPR011856">
    <property type="entry name" value="tRNA_endonuc-like_dom_sf"/>
</dbReference>
<keyword evidence="2" id="KW-0812">Transmembrane</keyword>
<dbReference type="STRING" id="266940.Krad_2515"/>
<feature type="domain" description="Restriction endonuclease type IV Mrr" evidence="3">
    <location>
        <begin position="95"/>
        <end position="208"/>
    </location>
</feature>
<evidence type="ECO:0000259" key="3">
    <source>
        <dbReference type="Pfam" id="PF04471"/>
    </source>
</evidence>
<dbReference type="PANTHER" id="PTHR30015:SF6">
    <property type="entry name" value="SLL1429 PROTEIN"/>
    <property type="match status" value="1"/>
</dbReference>
<evidence type="ECO:0000256" key="2">
    <source>
        <dbReference type="SAM" id="Phobius"/>
    </source>
</evidence>
<keyword evidence="2" id="KW-0472">Membrane</keyword>
<dbReference type="AlphaFoldDB" id="A6WB01"/>
<dbReference type="PANTHER" id="PTHR30015">
    <property type="entry name" value="MRR RESTRICTION SYSTEM PROTEIN"/>
    <property type="match status" value="1"/>
</dbReference>
<dbReference type="eggNOG" id="COG1787">
    <property type="taxonomic scope" value="Bacteria"/>
</dbReference>
<name>A6WB01_KINRD</name>
<keyword evidence="5" id="KW-1185">Reference proteome</keyword>
<keyword evidence="4" id="KW-0255">Endonuclease</keyword>
<dbReference type="EMBL" id="CP000750">
    <property type="protein sequence ID" value="ABS03990.1"/>
    <property type="molecule type" value="Genomic_DNA"/>
</dbReference>
<dbReference type="Pfam" id="PF04471">
    <property type="entry name" value="Mrr_cat"/>
    <property type="match status" value="1"/>
</dbReference>
<feature type="region of interest" description="Disordered" evidence="1">
    <location>
        <begin position="216"/>
        <end position="237"/>
    </location>
</feature>
<dbReference type="RefSeq" id="WP_012087784.1">
    <property type="nucleotide sequence ID" value="NC_009664.2"/>
</dbReference>
<feature type="transmembrane region" description="Helical" evidence="2">
    <location>
        <begin position="24"/>
        <end position="44"/>
    </location>
</feature>
<evidence type="ECO:0000256" key="1">
    <source>
        <dbReference type="SAM" id="MobiDB-lite"/>
    </source>
</evidence>
<dbReference type="GO" id="GO:0003677">
    <property type="term" value="F:DNA binding"/>
    <property type="evidence" value="ECO:0007669"/>
    <property type="project" value="InterPro"/>
</dbReference>
<feature type="region of interest" description="Disordered" evidence="1">
    <location>
        <begin position="1"/>
        <end position="22"/>
    </location>
</feature>
<dbReference type="KEGG" id="kra:Krad_2515"/>
<protein>
    <submittedName>
        <fullName evidence="4">Restriction endonuclease</fullName>
    </submittedName>
</protein>
<organism evidence="4 5">
    <name type="scientific">Kineococcus radiotolerans (strain ATCC BAA-149 / DSM 14245 / SRS30216)</name>
    <dbReference type="NCBI Taxonomy" id="266940"/>
    <lineage>
        <taxon>Bacteria</taxon>
        <taxon>Bacillati</taxon>
        <taxon>Actinomycetota</taxon>
        <taxon>Actinomycetes</taxon>
        <taxon>Kineosporiales</taxon>
        <taxon>Kineosporiaceae</taxon>
        <taxon>Kineococcus</taxon>
    </lineage>
</organism>
<dbReference type="GO" id="GO:0015666">
    <property type="term" value="F:restriction endodeoxyribonuclease activity"/>
    <property type="evidence" value="ECO:0007669"/>
    <property type="project" value="TreeGrafter"/>
</dbReference>
<evidence type="ECO:0000313" key="5">
    <source>
        <dbReference type="Proteomes" id="UP000001116"/>
    </source>
</evidence>
<proteinExistence type="predicted"/>
<dbReference type="Proteomes" id="UP000001116">
    <property type="component" value="Chromosome"/>
</dbReference>
<dbReference type="OrthoDB" id="5181666at2"/>